<dbReference type="AlphaFoldDB" id="A0A9N9X8H7"/>
<protein>
    <submittedName>
        <fullName evidence="2">Uncharacterized protein</fullName>
    </submittedName>
</protein>
<proteinExistence type="predicted"/>
<evidence type="ECO:0000256" key="1">
    <source>
        <dbReference type="SAM" id="MobiDB-lite"/>
    </source>
</evidence>
<reference evidence="2" key="1">
    <citation type="submission" date="2022-01" db="EMBL/GenBank/DDBJ databases">
        <authorList>
            <person name="King R."/>
        </authorList>
    </citation>
    <scope>NUCLEOTIDE SEQUENCE</scope>
</reference>
<organism evidence="2 3">
    <name type="scientific">Diabrotica balteata</name>
    <name type="common">Banded cucumber beetle</name>
    <dbReference type="NCBI Taxonomy" id="107213"/>
    <lineage>
        <taxon>Eukaryota</taxon>
        <taxon>Metazoa</taxon>
        <taxon>Ecdysozoa</taxon>
        <taxon>Arthropoda</taxon>
        <taxon>Hexapoda</taxon>
        <taxon>Insecta</taxon>
        <taxon>Pterygota</taxon>
        <taxon>Neoptera</taxon>
        <taxon>Endopterygota</taxon>
        <taxon>Coleoptera</taxon>
        <taxon>Polyphaga</taxon>
        <taxon>Cucujiformia</taxon>
        <taxon>Chrysomeloidea</taxon>
        <taxon>Chrysomelidae</taxon>
        <taxon>Galerucinae</taxon>
        <taxon>Diabroticina</taxon>
        <taxon>Diabroticites</taxon>
        <taxon>Diabrotica</taxon>
    </lineage>
</organism>
<accession>A0A9N9X8H7</accession>
<sequence length="92" mass="10149">MSSNLSLQVKVGTFVSQRNQNVAQFGGQHKFIGKSNESKCVFGFLTQFSRRNGALKTFGKQNNVYYYSAPDQSPKVSQGSEVSAKSQYVVSD</sequence>
<keyword evidence="3" id="KW-1185">Reference proteome</keyword>
<feature type="region of interest" description="Disordered" evidence="1">
    <location>
        <begin position="72"/>
        <end position="92"/>
    </location>
</feature>
<dbReference type="Proteomes" id="UP001153709">
    <property type="component" value="Chromosome 3"/>
</dbReference>
<gene>
    <name evidence="2" type="ORF">DIABBA_LOCUS5182</name>
</gene>
<dbReference type="EMBL" id="OU898278">
    <property type="protein sequence ID" value="CAG9831606.1"/>
    <property type="molecule type" value="Genomic_DNA"/>
</dbReference>
<evidence type="ECO:0000313" key="2">
    <source>
        <dbReference type="EMBL" id="CAG9831606.1"/>
    </source>
</evidence>
<evidence type="ECO:0000313" key="3">
    <source>
        <dbReference type="Proteomes" id="UP001153709"/>
    </source>
</evidence>
<name>A0A9N9X8H7_DIABA</name>